<comment type="caution">
    <text evidence="1">The sequence shown here is derived from an EMBL/GenBank/DDBJ whole genome shotgun (WGS) entry which is preliminary data.</text>
</comment>
<protein>
    <recommendedName>
        <fullName evidence="3">ATP-grasp domain-containing protein</fullName>
    </recommendedName>
</protein>
<gene>
    <name evidence="1" type="ORF">GCM10009560_60750</name>
</gene>
<dbReference type="InterPro" id="IPR053191">
    <property type="entry name" value="DcsG_Biosynth_Enzyme"/>
</dbReference>
<dbReference type="PANTHER" id="PTHR39217">
    <property type="match status" value="1"/>
</dbReference>
<evidence type="ECO:0008006" key="3">
    <source>
        <dbReference type="Google" id="ProtNLM"/>
    </source>
</evidence>
<evidence type="ECO:0000313" key="2">
    <source>
        <dbReference type="Proteomes" id="UP001501578"/>
    </source>
</evidence>
<dbReference type="PANTHER" id="PTHR39217:SF1">
    <property type="entry name" value="GLUTATHIONE SYNTHETASE"/>
    <property type="match status" value="1"/>
</dbReference>
<dbReference type="SUPFAM" id="SSF56059">
    <property type="entry name" value="Glutathione synthetase ATP-binding domain-like"/>
    <property type="match status" value="1"/>
</dbReference>
<evidence type="ECO:0000313" key="1">
    <source>
        <dbReference type="EMBL" id="GAA0945607.1"/>
    </source>
</evidence>
<sequence length="284" mass="31477">MTFEDPQGIDDERDGVLGAWREAGIDGELVRWDDPAVDWSSYDAAVVRSVWDYVHRRAEFLDWAHRVESVSRLLNPAAVLAANTDKTYLRELGVPVVPTHWSSRELPAWAEYVVKPTISAGARDTVRTGDRNAAAAHAAALETAGRAPMVQPYLDMVETEGEHSLVYFNRRLSHTVRRIPMLAGNLGEADAVRAEAREPARDQVELAERVLAAIPQPLLYARVDLVRLPDGSPAVIELELTEPYLYLKFAPEAPRLFAEALRDLLKQDAQQASPPSTGITAPVR</sequence>
<organism evidence="1 2">
    <name type="scientific">Nonomuraea longicatena</name>
    <dbReference type="NCBI Taxonomy" id="83682"/>
    <lineage>
        <taxon>Bacteria</taxon>
        <taxon>Bacillati</taxon>
        <taxon>Actinomycetota</taxon>
        <taxon>Actinomycetes</taxon>
        <taxon>Streptosporangiales</taxon>
        <taxon>Streptosporangiaceae</taxon>
        <taxon>Nonomuraea</taxon>
    </lineage>
</organism>
<proteinExistence type="predicted"/>
<name>A0ABP4B3P5_9ACTN</name>
<accession>A0ABP4B3P5</accession>
<dbReference type="EMBL" id="BAAAHQ010000038">
    <property type="protein sequence ID" value="GAA0945607.1"/>
    <property type="molecule type" value="Genomic_DNA"/>
</dbReference>
<keyword evidence="2" id="KW-1185">Reference proteome</keyword>
<dbReference type="RefSeq" id="WP_343953558.1">
    <property type="nucleotide sequence ID" value="NZ_BAAAHQ010000038.1"/>
</dbReference>
<dbReference type="Proteomes" id="UP001501578">
    <property type="component" value="Unassembled WGS sequence"/>
</dbReference>
<reference evidence="2" key="1">
    <citation type="journal article" date="2019" name="Int. J. Syst. Evol. Microbiol.">
        <title>The Global Catalogue of Microorganisms (GCM) 10K type strain sequencing project: providing services to taxonomists for standard genome sequencing and annotation.</title>
        <authorList>
            <consortium name="The Broad Institute Genomics Platform"/>
            <consortium name="The Broad Institute Genome Sequencing Center for Infectious Disease"/>
            <person name="Wu L."/>
            <person name="Ma J."/>
        </authorList>
    </citation>
    <scope>NUCLEOTIDE SEQUENCE [LARGE SCALE GENOMIC DNA]</scope>
    <source>
        <strain evidence="2">JCM 11136</strain>
    </source>
</reference>